<dbReference type="SUPFAM" id="SSF52980">
    <property type="entry name" value="Restriction endonuclease-like"/>
    <property type="match status" value="1"/>
</dbReference>
<keyword evidence="1" id="KW-0812">Transmembrane</keyword>
<dbReference type="Proteomes" id="UP000627715">
    <property type="component" value="Unassembled WGS sequence"/>
</dbReference>
<proteinExistence type="predicted"/>
<evidence type="ECO:0000259" key="2">
    <source>
        <dbReference type="Pfam" id="PF04471"/>
    </source>
</evidence>
<sequence length="207" mass="23781">MPRRRNDDFLDLMILLPWWFSVVFALLVYLGVEYLFPWLFANHPYFGPFAQGLSQISYMIGLVFLLPTFPSYFLGRKKKKLLETQRSLHTIRQLSWRELEYLVAEAYRRQGYAVEENTSTGADGGVDICLRKAGQTHLVQCKQWKFQKVGVKIVREMFGIMTAEQAATVKIVSCGYYTPEAIAFAQGKPIELIDGPLLLKMVSSVQR</sequence>
<gene>
    <name evidence="3" type="ORF">GCM10011403_28370</name>
</gene>
<dbReference type="GO" id="GO:0003677">
    <property type="term" value="F:DNA binding"/>
    <property type="evidence" value="ECO:0007669"/>
    <property type="project" value="InterPro"/>
</dbReference>
<dbReference type="GO" id="GO:0009307">
    <property type="term" value="P:DNA restriction-modification system"/>
    <property type="evidence" value="ECO:0007669"/>
    <property type="project" value="InterPro"/>
</dbReference>
<dbReference type="PANTHER" id="PTHR30015:SF7">
    <property type="entry name" value="TYPE IV METHYL-DIRECTED RESTRICTION ENZYME ECOKMRR"/>
    <property type="match status" value="1"/>
</dbReference>
<dbReference type="PANTHER" id="PTHR30015">
    <property type="entry name" value="MRR RESTRICTION SYSTEM PROTEIN"/>
    <property type="match status" value="1"/>
</dbReference>
<dbReference type="InterPro" id="IPR007560">
    <property type="entry name" value="Restrct_endonuc_IV_Mrr"/>
</dbReference>
<evidence type="ECO:0000313" key="4">
    <source>
        <dbReference type="Proteomes" id="UP000627715"/>
    </source>
</evidence>
<keyword evidence="1" id="KW-1133">Transmembrane helix</keyword>
<dbReference type="EMBL" id="BMIY01000014">
    <property type="protein sequence ID" value="GFZ83193.1"/>
    <property type="molecule type" value="Genomic_DNA"/>
</dbReference>
<dbReference type="Gene3D" id="3.40.1350.10">
    <property type="match status" value="1"/>
</dbReference>
<dbReference type="InterPro" id="IPR052906">
    <property type="entry name" value="Type_IV_Methyl-Rstrct_Enzyme"/>
</dbReference>
<feature type="domain" description="Restriction endonuclease type IV Mrr" evidence="2">
    <location>
        <begin position="91"/>
        <end position="201"/>
    </location>
</feature>
<evidence type="ECO:0000256" key="1">
    <source>
        <dbReference type="SAM" id="Phobius"/>
    </source>
</evidence>
<dbReference type="RefSeq" id="WP_068810687.1">
    <property type="nucleotide sequence ID" value="NZ_BMIY01000014.1"/>
</dbReference>
<accession>A0A916QNB3</accession>
<dbReference type="Pfam" id="PF04471">
    <property type="entry name" value="Mrr_cat"/>
    <property type="match status" value="1"/>
</dbReference>
<dbReference type="AlphaFoldDB" id="A0A916QNB3"/>
<keyword evidence="1" id="KW-0472">Membrane</keyword>
<dbReference type="GO" id="GO:0015666">
    <property type="term" value="F:restriction endodeoxyribonuclease activity"/>
    <property type="evidence" value="ECO:0007669"/>
    <property type="project" value="TreeGrafter"/>
</dbReference>
<comment type="caution">
    <text evidence="3">The sequence shown here is derived from an EMBL/GenBank/DDBJ whole genome shotgun (WGS) entry which is preliminary data.</text>
</comment>
<feature type="transmembrane region" description="Helical" evidence="1">
    <location>
        <begin position="12"/>
        <end position="36"/>
    </location>
</feature>
<keyword evidence="4" id="KW-1185">Reference proteome</keyword>
<dbReference type="OrthoDB" id="5782056at2"/>
<dbReference type="InterPro" id="IPR011856">
    <property type="entry name" value="tRNA_endonuc-like_dom_sf"/>
</dbReference>
<evidence type="ECO:0000313" key="3">
    <source>
        <dbReference type="EMBL" id="GFZ83193.1"/>
    </source>
</evidence>
<protein>
    <submittedName>
        <fullName evidence="3">Membrane protein</fullName>
    </submittedName>
</protein>
<organism evidence="3 4">
    <name type="scientific">Pseudohongiella nitratireducens</name>
    <dbReference type="NCBI Taxonomy" id="1768907"/>
    <lineage>
        <taxon>Bacteria</taxon>
        <taxon>Pseudomonadati</taxon>
        <taxon>Pseudomonadota</taxon>
        <taxon>Gammaproteobacteria</taxon>
        <taxon>Pseudomonadales</taxon>
        <taxon>Pseudohongiellaceae</taxon>
        <taxon>Pseudohongiella</taxon>
    </lineage>
</organism>
<reference evidence="3" key="2">
    <citation type="submission" date="2020-09" db="EMBL/GenBank/DDBJ databases">
        <authorList>
            <person name="Sun Q."/>
            <person name="Zhou Y."/>
        </authorList>
    </citation>
    <scope>NUCLEOTIDE SEQUENCE</scope>
    <source>
        <strain evidence="3">CGMCC 1.15425</strain>
    </source>
</reference>
<name>A0A916QNB3_9GAMM</name>
<reference evidence="3" key="1">
    <citation type="journal article" date="2014" name="Int. J. Syst. Evol. Microbiol.">
        <title>Complete genome sequence of Corynebacterium casei LMG S-19264T (=DSM 44701T), isolated from a smear-ripened cheese.</title>
        <authorList>
            <consortium name="US DOE Joint Genome Institute (JGI-PGF)"/>
            <person name="Walter F."/>
            <person name="Albersmeier A."/>
            <person name="Kalinowski J."/>
            <person name="Ruckert C."/>
        </authorList>
    </citation>
    <scope>NUCLEOTIDE SEQUENCE</scope>
    <source>
        <strain evidence="3">CGMCC 1.15425</strain>
    </source>
</reference>
<dbReference type="InterPro" id="IPR011335">
    <property type="entry name" value="Restrct_endonuc-II-like"/>
</dbReference>
<feature type="transmembrane region" description="Helical" evidence="1">
    <location>
        <begin position="56"/>
        <end position="75"/>
    </location>
</feature>